<dbReference type="PANTHER" id="PTHR21596">
    <property type="entry name" value="RIBONUCLEASE P SUBUNIT P38"/>
    <property type="match status" value="1"/>
</dbReference>
<gene>
    <name evidence="3" type="ORF">C3L33_23383</name>
</gene>
<dbReference type="Pfam" id="PF03470">
    <property type="entry name" value="zf-XS"/>
    <property type="match status" value="1"/>
</dbReference>
<feature type="region of interest" description="Disordered" evidence="1">
    <location>
        <begin position="1"/>
        <end position="31"/>
    </location>
</feature>
<comment type="caution">
    <text evidence="3">The sequence shown here is derived from an EMBL/GenBank/DDBJ whole genome shotgun (WGS) entry which is preliminary data.</text>
</comment>
<sequence length="106" mass="12168">MEHKTNTKGYISESESDSDMSDSEIDDYKQKPYEELKKGKYRVKNQDGTLRCPFCPRKKKQQYKYRDILQHASVGTGAAWWKAKAKAQHQALAMYLTSELASEADG</sequence>
<feature type="non-terminal residue" evidence="3">
    <location>
        <position position="1"/>
    </location>
</feature>
<reference evidence="3" key="1">
    <citation type="journal article" date="2019" name="Genome Biol. Evol.">
        <title>The Rhododendron genome and chromosomal organization provide insight into shared whole-genome duplications across the heath family (Ericaceae).</title>
        <authorList>
            <person name="Soza V.L."/>
            <person name="Lindsley D."/>
            <person name="Waalkes A."/>
            <person name="Ramage E."/>
            <person name="Patwardhan R.P."/>
            <person name="Burton J.N."/>
            <person name="Adey A."/>
            <person name="Kumar A."/>
            <person name="Qiu R."/>
            <person name="Shendure J."/>
            <person name="Hall B."/>
        </authorList>
    </citation>
    <scope>NUCLEOTIDE SEQUENCE</scope>
    <source>
        <strain evidence="3">RSF 1966-606</strain>
    </source>
</reference>
<protein>
    <recommendedName>
        <fullName evidence="2">Zinc finger-XS domain-containing protein</fullName>
    </recommendedName>
</protein>
<organism evidence="3">
    <name type="scientific">Rhododendron williamsianum</name>
    <dbReference type="NCBI Taxonomy" id="262921"/>
    <lineage>
        <taxon>Eukaryota</taxon>
        <taxon>Viridiplantae</taxon>
        <taxon>Streptophyta</taxon>
        <taxon>Embryophyta</taxon>
        <taxon>Tracheophyta</taxon>
        <taxon>Spermatophyta</taxon>
        <taxon>Magnoliopsida</taxon>
        <taxon>eudicotyledons</taxon>
        <taxon>Gunneridae</taxon>
        <taxon>Pentapetalae</taxon>
        <taxon>asterids</taxon>
        <taxon>Ericales</taxon>
        <taxon>Ericaceae</taxon>
        <taxon>Ericoideae</taxon>
        <taxon>Rhodoreae</taxon>
        <taxon>Rhododendron</taxon>
    </lineage>
</organism>
<dbReference type="PANTHER" id="PTHR21596:SF3">
    <property type="entry name" value="FACTOR OF DNA METHYLATION 1-RELATED"/>
    <property type="match status" value="1"/>
</dbReference>
<evidence type="ECO:0000256" key="1">
    <source>
        <dbReference type="SAM" id="MobiDB-lite"/>
    </source>
</evidence>
<name>A0A6A4KP59_9ERIC</name>
<feature type="compositionally biased region" description="Acidic residues" evidence="1">
    <location>
        <begin position="14"/>
        <end position="25"/>
    </location>
</feature>
<accession>A0A6A4KP59</accession>
<evidence type="ECO:0000259" key="2">
    <source>
        <dbReference type="Pfam" id="PF03470"/>
    </source>
</evidence>
<dbReference type="InterPro" id="IPR005381">
    <property type="entry name" value="Znf-XS_domain"/>
</dbReference>
<dbReference type="OrthoDB" id="1699924at2759"/>
<dbReference type="InterPro" id="IPR045177">
    <property type="entry name" value="FDM1-5/IDN2"/>
</dbReference>
<feature type="domain" description="Zinc finger-XS" evidence="2">
    <location>
        <begin position="52"/>
        <end position="93"/>
    </location>
</feature>
<proteinExistence type="predicted"/>
<dbReference type="AlphaFoldDB" id="A0A6A4KP59"/>
<dbReference type="EMBL" id="QEFC01006187">
    <property type="protein sequence ID" value="KAE9444719.1"/>
    <property type="molecule type" value="Genomic_DNA"/>
</dbReference>
<evidence type="ECO:0000313" key="3">
    <source>
        <dbReference type="EMBL" id="KAE9444719.1"/>
    </source>
</evidence>
<dbReference type="GO" id="GO:0080188">
    <property type="term" value="P:gene silencing by siRNA-directed DNA methylation"/>
    <property type="evidence" value="ECO:0007669"/>
    <property type="project" value="InterPro"/>
</dbReference>